<dbReference type="NCBIfam" id="TIGR00173">
    <property type="entry name" value="menD"/>
    <property type="match status" value="1"/>
</dbReference>
<gene>
    <name evidence="9" type="ORF">ZIOFF_053801</name>
</gene>
<dbReference type="InterPro" id="IPR011766">
    <property type="entry name" value="TPP_enzyme_TPP-bd"/>
</dbReference>
<dbReference type="SUPFAM" id="SSF52467">
    <property type="entry name" value="DHS-like NAD/FAD-binding domain"/>
    <property type="match status" value="1"/>
</dbReference>
<dbReference type="InterPro" id="IPR029061">
    <property type="entry name" value="THDP-binding"/>
</dbReference>
<dbReference type="InterPro" id="IPR012001">
    <property type="entry name" value="Thiamin_PyroP_enz_TPP-bd_dom"/>
</dbReference>
<evidence type="ECO:0000256" key="5">
    <source>
        <dbReference type="ARBA" id="ARBA00023211"/>
    </source>
</evidence>
<feature type="region of interest" description="Disordered" evidence="7">
    <location>
        <begin position="1073"/>
        <end position="1092"/>
    </location>
</feature>
<dbReference type="Pfam" id="PF16582">
    <property type="entry name" value="TPP_enzyme_M_2"/>
    <property type="match status" value="1"/>
</dbReference>
<dbReference type="SFLD" id="SFLDG00180">
    <property type="entry name" value="muconate_cycloisomerase"/>
    <property type="match status" value="1"/>
</dbReference>
<evidence type="ECO:0000313" key="10">
    <source>
        <dbReference type="Proteomes" id="UP000734854"/>
    </source>
</evidence>
<dbReference type="InterPro" id="IPR029035">
    <property type="entry name" value="DHS-like_NAD/FAD-binding_dom"/>
</dbReference>
<sequence length="2062" mass="229916">MWLLTLVRAWRPEGSKRRITAGLRGDKGSEVRGLRKVEHIKGAWWQELGGRRARGGKETELRPCDRERGREGDVRRLCESILRQWKTRRISRKQREAKRGNRWVTIYGSASSEGGCGRPQKRSSQNPRWGIPKGGKKLPKFYLTTTSSTVEMKRPLEVCGIGVAVIVHGFLYLSIDSPLIRAYGFLGNYIDGSLLVEMLSSYFLCIPQFVVEEHMGCSILAATLVWDDRMLYTFADAINAFEINVHQMRYYIPQVSTIDKLWMNHADKKSPLVGKKDIQMKEKSLSQWLMDHNISSASTREGKGEVDAFETLDNNKGPLRSCDLEEDQFDEPLKEAIKEQELEFGDMIFKNNMCAILKHFMFGELRGTIAFSVNQIPEVYLNAELLAGWNFSQANNNIQEKELPTSCQFYFRHSSTMSVGTIRIMDSHGSICLAEDYANINTVWASLIVEECVRLGLTYFCIAPGSRSSPLAIAACRHPYTTCFSSYDERSLAFHAVGYAKGSHKPAVVITSSGTAVSNLLPAVVEAHHDFTPLILLTADRPPELHDAGANQSIDQVNHFGKFAKFFGLPAAMDQVPVRMILTTIDSALHYATQVPFGPVHINCPFREPLEDSPKEWKIDCLKGLDSWFAKTEPYTKYITMQLLFASNNCNSQLAEVTAIIQRAERGLLLIGAIENEDEIFASSLLVKHLSWPVVCDIMSGLRLRRVLSSFSEMKFLFIDHMDHALLSDSVRSWAHPDVVLQLGRRITSKRISQFLEFCSPSSYILVDKFPCRHDPSHIVTHRVQSTIIEFTHILQKIQFPRQAGRWRTFLNKLNAAVAQEIEFQIYSKCFLTEPYVAHVIGEVLNDDTSLFIGNSMVIRDIDMYGKGWLSSMSCDYQTVSNLGVEFQGFRVAGNRGASGIDGVLSTAVGFAVGCNKHVIASRAIVAATAVLRSSSATIVSFTYATIRLCPFSIYLICGSLFFTSLAVSVPSASLKVVGHVCGSRAAVAEEASVGGSGEASSNSGAATPSVASTTSGTSDSKRLAVNAPGNRSDPGTQKDVGACKVVSDDVRKEMWKIVSSLQENLIKRAKEIEGRSSDSSPLGQYEDEEVEGVKRQRREIAKNPADLFKKRGVSSQTTINGIFKKNLREEACQGIASFFYNNVIPFHVAKSDEFKKMLDLVARHEKDLIRPATTRFATSYLTLGCLNDNKGALIRMFTSKEWKSSQFAKTKDGKVIENVVMDKDLWKSIITCLRSAYPLIKVLCLVDSDEKPAMGFIYEEMDRAKEKIQAAFNGIKKSLVSQAMVHACSSLVSSLPSKTLHIKDVVTVTKLSPLITSLNELVLCLIGDVSFLHDTNGLAILNERVKRKPLTVVVINNHGGGIFSLLPVAERANPDVLNKFFYTCHNISIKRLCTAHSVKHFLVRTMSELQNALSKSQQEQYDCVIEVESSIVENANFHRFFPAKIVAPIEIHAEDLLDVEEQLRFLVHKLASSIFPSVKCGLEMAILNTLAMNEASSFFDVISGYGSSSVEPLLDADGNDGPKQIEICALIDHSGSPKEIADVVYQLVDEGFNTIKLKVARRKNPLEDVEVIRAIRQVVGYKINIRVDANRKWTYEEALQFGSCVKHFHLQFIEEPVNREMDILKFCDESSLPVALDETIDNLKGDLFHGLKKFAHPGIVAIVIKPSVLGGFENAATVAKWAQLHKKIAIVSSAFESSVSLSVYIQFAYYLERQNAAVCKIEGRELNAAIAHGLGTYRWLKEDVTSSGIDICMSSDRYRLVASVEKAENFLKLVQINKANIQKSYSEEQTSAYQTEVDGEFFSCSFKFLKVGQNLNNRTVVFLHGFLGTSEEWIPIIRSISASVHCISIDLPGHGESKLQSLVDKSSKQRLDLSVESVANILLKLISGITSGKVILVGYSMGARIALNMAVKYKEKVIGAVIISGSPGLRNETTKRIRVAQDEAKANFLVEHGLECFLDLWYSGILWRRLFLSNVSQSLWDDLKHLQTPLLFIVGEKDTKFREIAQQMCSEIERGSIADQHRQRKLFDTIVVPDCGHAVHLENPLCVINAVSKFVERWGQK</sequence>
<dbReference type="PROSITE" id="PS00909">
    <property type="entry name" value="MR_MLE_2"/>
    <property type="match status" value="1"/>
</dbReference>
<dbReference type="CDD" id="cd07037">
    <property type="entry name" value="TPP_PYR_MenD"/>
    <property type="match status" value="1"/>
</dbReference>
<dbReference type="InterPro" id="IPR032264">
    <property type="entry name" value="MenD_middle"/>
</dbReference>
<dbReference type="SFLD" id="SFLDF00009">
    <property type="entry name" value="o-succinylbenzoate_synthase"/>
    <property type="match status" value="1"/>
</dbReference>
<dbReference type="Gene3D" id="3.40.50.1220">
    <property type="entry name" value="TPP-binding domain"/>
    <property type="match status" value="1"/>
</dbReference>
<evidence type="ECO:0000259" key="8">
    <source>
        <dbReference type="SMART" id="SM00922"/>
    </source>
</evidence>
<keyword evidence="6" id="KW-0456">Lyase</keyword>
<organism evidence="9 10">
    <name type="scientific">Zingiber officinale</name>
    <name type="common">Ginger</name>
    <name type="synonym">Amomum zingiber</name>
    <dbReference type="NCBI Taxonomy" id="94328"/>
    <lineage>
        <taxon>Eukaryota</taxon>
        <taxon>Viridiplantae</taxon>
        <taxon>Streptophyta</taxon>
        <taxon>Embryophyta</taxon>
        <taxon>Tracheophyta</taxon>
        <taxon>Spermatophyta</taxon>
        <taxon>Magnoliopsida</taxon>
        <taxon>Liliopsida</taxon>
        <taxon>Zingiberales</taxon>
        <taxon>Zingiberaceae</taxon>
        <taxon>Zingiber</taxon>
    </lineage>
</organism>
<dbReference type="InterPro" id="IPR018110">
    <property type="entry name" value="Mandel_Rmase/mucon_lact_enz_CS"/>
</dbReference>
<feature type="domain" description="Mandelate racemase/muconate lactonizing enzyme C-terminal" evidence="8">
    <location>
        <begin position="1538"/>
        <end position="1634"/>
    </location>
</feature>
<accession>A0A8J5KD70</accession>
<feature type="compositionally biased region" description="Polar residues" evidence="7">
    <location>
        <begin position="1010"/>
        <end position="1019"/>
    </location>
</feature>
<dbReference type="PANTHER" id="PTHR42916">
    <property type="entry name" value="2-SUCCINYL-5-ENOLPYRUVYL-6-HYDROXY-3-CYCLOHEXENE-1-CARBOXYLATE SYNTHASE"/>
    <property type="match status" value="1"/>
</dbReference>
<keyword evidence="2" id="KW-0479">Metal-binding</keyword>
<dbReference type="InterPro" id="IPR013342">
    <property type="entry name" value="Mandelate_racemase_C"/>
</dbReference>
<keyword evidence="10" id="KW-1185">Reference proteome</keyword>
<proteinExistence type="inferred from homology"/>
<dbReference type="PANTHER" id="PTHR42916:SF1">
    <property type="entry name" value="PROTEIN PHYLLO, CHLOROPLASTIC"/>
    <property type="match status" value="1"/>
</dbReference>
<dbReference type="Pfam" id="PF02775">
    <property type="entry name" value="TPP_enzyme_C"/>
    <property type="match status" value="1"/>
</dbReference>
<evidence type="ECO:0000256" key="4">
    <source>
        <dbReference type="ARBA" id="ARBA00023052"/>
    </source>
</evidence>
<feature type="region of interest" description="Disordered" evidence="7">
    <location>
        <begin position="994"/>
        <end position="1041"/>
    </location>
</feature>
<evidence type="ECO:0000256" key="7">
    <source>
        <dbReference type="SAM" id="MobiDB-lite"/>
    </source>
</evidence>
<dbReference type="Gene3D" id="3.20.20.120">
    <property type="entry name" value="Enolase-like C-terminal domain"/>
    <property type="match status" value="1"/>
</dbReference>
<evidence type="ECO:0000256" key="6">
    <source>
        <dbReference type="ARBA" id="ARBA00023239"/>
    </source>
</evidence>
<feature type="compositionally biased region" description="Low complexity" evidence="7">
    <location>
        <begin position="994"/>
        <end position="1007"/>
    </location>
</feature>
<evidence type="ECO:0000313" key="9">
    <source>
        <dbReference type="EMBL" id="KAG6485267.1"/>
    </source>
</evidence>
<protein>
    <recommendedName>
        <fullName evidence="8">Mandelate racemase/muconate lactonizing enzyme C-terminal domain-containing protein</fullName>
    </recommendedName>
</protein>
<comment type="caution">
    <text evidence="9">The sequence shown here is derived from an EMBL/GenBank/DDBJ whole genome shotgun (WGS) entry which is preliminary data.</text>
</comment>
<dbReference type="Pfam" id="PF02776">
    <property type="entry name" value="TPP_enzyme_N"/>
    <property type="match status" value="1"/>
</dbReference>
<keyword evidence="3" id="KW-0460">Magnesium</keyword>
<dbReference type="SFLD" id="SFLDS00001">
    <property type="entry name" value="Enolase"/>
    <property type="match status" value="1"/>
</dbReference>
<keyword evidence="4" id="KW-0786">Thiamine pyrophosphate</keyword>
<dbReference type="InterPro" id="IPR029065">
    <property type="entry name" value="Enolase_C-like"/>
</dbReference>
<dbReference type="InterPro" id="IPR029058">
    <property type="entry name" value="AB_hydrolase_fold"/>
</dbReference>
<dbReference type="Proteomes" id="UP000734854">
    <property type="component" value="Unassembled WGS sequence"/>
</dbReference>
<reference evidence="9 10" key="1">
    <citation type="submission" date="2020-08" db="EMBL/GenBank/DDBJ databases">
        <title>Plant Genome Project.</title>
        <authorList>
            <person name="Zhang R.-G."/>
        </authorList>
    </citation>
    <scope>NUCLEOTIDE SEQUENCE [LARGE SCALE GENOMIC DNA]</scope>
    <source>
        <tissue evidence="9">Rhizome</tissue>
    </source>
</reference>
<evidence type="ECO:0000256" key="2">
    <source>
        <dbReference type="ARBA" id="ARBA00022723"/>
    </source>
</evidence>
<dbReference type="InterPro" id="IPR036849">
    <property type="entry name" value="Enolase-like_C_sf"/>
</dbReference>
<dbReference type="GO" id="GO:0030976">
    <property type="term" value="F:thiamine pyrophosphate binding"/>
    <property type="evidence" value="ECO:0007669"/>
    <property type="project" value="InterPro"/>
</dbReference>
<dbReference type="GO" id="GO:0009234">
    <property type="term" value="P:menaquinone biosynthetic process"/>
    <property type="evidence" value="ECO:0007669"/>
    <property type="project" value="InterPro"/>
</dbReference>
<dbReference type="SMART" id="SM00922">
    <property type="entry name" value="MR_MLE"/>
    <property type="match status" value="1"/>
</dbReference>
<dbReference type="GO" id="GO:0046872">
    <property type="term" value="F:metal ion binding"/>
    <property type="evidence" value="ECO:0007669"/>
    <property type="project" value="UniProtKB-KW"/>
</dbReference>
<dbReference type="SUPFAM" id="SSF53474">
    <property type="entry name" value="alpha/beta-Hydrolases"/>
    <property type="match status" value="1"/>
</dbReference>
<name>A0A8J5KD70_ZINOF</name>
<dbReference type="SUPFAM" id="SSF52518">
    <property type="entry name" value="Thiamin diphosphate-binding fold (THDP-binding)"/>
    <property type="match status" value="2"/>
</dbReference>
<dbReference type="InterPro" id="IPR004433">
    <property type="entry name" value="MenaQ_synth_MenD"/>
</dbReference>
<dbReference type="Gene3D" id="3.40.50.970">
    <property type="match status" value="3"/>
</dbReference>
<dbReference type="Gene3D" id="3.40.50.1820">
    <property type="entry name" value="alpha/beta hydrolase"/>
    <property type="match status" value="1"/>
</dbReference>
<evidence type="ECO:0000256" key="1">
    <source>
        <dbReference type="ARBA" id="ARBA00022679"/>
    </source>
</evidence>
<dbReference type="Pfam" id="PF12697">
    <property type="entry name" value="Abhydrolase_6"/>
    <property type="match status" value="1"/>
</dbReference>
<dbReference type="SUPFAM" id="SSF51604">
    <property type="entry name" value="Enolase C-terminal domain-like"/>
    <property type="match status" value="1"/>
</dbReference>
<dbReference type="GO" id="GO:0070204">
    <property type="term" value="F:2-succinyl-5-enolpyruvyl-6-hydroxy-3-cyclohexene-1-carboxylic-acid synthase activity"/>
    <property type="evidence" value="ECO:0007669"/>
    <property type="project" value="InterPro"/>
</dbReference>
<dbReference type="EMBL" id="JACMSC010000015">
    <property type="protein sequence ID" value="KAG6485267.1"/>
    <property type="molecule type" value="Genomic_DNA"/>
</dbReference>
<evidence type="ECO:0000256" key="3">
    <source>
        <dbReference type="ARBA" id="ARBA00022842"/>
    </source>
</evidence>
<keyword evidence="5" id="KW-0464">Manganese</keyword>
<dbReference type="Pfam" id="PF13378">
    <property type="entry name" value="MR_MLE_C"/>
    <property type="match status" value="1"/>
</dbReference>
<keyword evidence="1" id="KW-0808">Transferase</keyword>
<dbReference type="GO" id="GO:0016829">
    <property type="term" value="F:lyase activity"/>
    <property type="evidence" value="ECO:0007669"/>
    <property type="project" value="UniProtKB-KW"/>
</dbReference>
<dbReference type="HAMAP" id="MF_01659">
    <property type="entry name" value="MenD"/>
    <property type="match status" value="1"/>
</dbReference>
<dbReference type="InterPro" id="IPR000073">
    <property type="entry name" value="AB_hydrolase_1"/>
</dbReference>
<dbReference type="GO" id="GO:0009063">
    <property type="term" value="P:amino acid catabolic process"/>
    <property type="evidence" value="ECO:0007669"/>
    <property type="project" value="InterPro"/>
</dbReference>
<feature type="region of interest" description="Disordered" evidence="7">
    <location>
        <begin position="111"/>
        <end position="133"/>
    </location>
</feature>